<reference evidence="2" key="1">
    <citation type="journal article" date="2012" name="Science">
        <title>The Paleozoic origin of enzymatic lignin decomposition reconstructed from 31 fungal genomes.</title>
        <authorList>
            <person name="Floudas D."/>
            <person name="Binder M."/>
            <person name="Riley R."/>
            <person name="Barry K."/>
            <person name="Blanchette R.A."/>
            <person name="Henrissat B."/>
            <person name="Martinez A.T."/>
            <person name="Otillar R."/>
            <person name="Spatafora J.W."/>
            <person name="Yadav J.S."/>
            <person name="Aerts A."/>
            <person name="Benoit I."/>
            <person name="Boyd A."/>
            <person name="Carlson A."/>
            <person name="Copeland A."/>
            <person name="Coutinho P.M."/>
            <person name="de Vries R.P."/>
            <person name="Ferreira P."/>
            <person name="Findley K."/>
            <person name="Foster B."/>
            <person name="Gaskell J."/>
            <person name="Glotzer D."/>
            <person name="Gorecki P."/>
            <person name="Heitman J."/>
            <person name="Hesse C."/>
            <person name="Hori C."/>
            <person name="Igarashi K."/>
            <person name="Jurgens J.A."/>
            <person name="Kallen N."/>
            <person name="Kersten P."/>
            <person name="Kohler A."/>
            <person name="Kuees U."/>
            <person name="Kumar T.K.A."/>
            <person name="Kuo A."/>
            <person name="LaButti K."/>
            <person name="Larrondo L.F."/>
            <person name="Lindquist E."/>
            <person name="Ling A."/>
            <person name="Lombard V."/>
            <person name="Lucas S."/>
            <person name="Lundell T."/>
            <person name="Martin R."/>
            <person name="McLaughlin D.J."/>
            <person name="Morgenstern I."/>
            <person name="Morin E."/>
            <person name="Murat C."/>
            <person name="Nagy L.G."/>
            <person name="Nolan M."/>
            <person name="Ohm R.A."/>
            <person name="Patyshakuliyeva A."/>
            <person name="Rokas A."/>
            <person name="Ruiz-Duenas F.J."/>
            <person name="Sabat G."/>
            <person name="Salamov A."/>
            <person name="Samejima M."/>
            <person name="Schmutz J."/>
            <person name="Slot J.C."/>
            <person name="St John F."/>
            <person name="Stenlid J."/>
            <person name="Sun H."/>
            <person name="Sun S."/>
            <person name="Syed K."/>
            <person name="Tsang A."/>
            <person name="Wiebenga A."/>
            <person name="Young D."/>
            <person name="Pisabarro A."/>
            <person name="Eastwood D.C."/>
            <person name="Martin F."/>
            <person name="Cullen D."/>
            <person name="Grigoriev I.V."/>
            <person name="Hibbett D.S."/>
        </authorList>
    </citation>
    <scope>NUCLEOTIDE SEQUENCE [LARGE SCALE GENOMIC DNA]</scope>
    <source>
        <strain evidence="2">RWD-64-598 SS2</strain>
    </source>
</reference>
<dbReference type="GeneID" id="19206784"/>
<proteinExistence type="predicted"/>
<dbReference type="AlphaFoldDB" id="A0A5M3M9X4"/>
<dbReference type="EMBL" id="JH711588">
    <property type="protein sequence ID" value="EIW75451.1"/>
    <property type="molecule type" value="Genomic_DNA"/>
</dbReference>
<dbReference type="OMA" id="SAWAMEY"/>
<evidence type="ECO:0000313" key="1">
    <source>
        <dbReference type="EMBL" id="EIW75451.1"/>
    </source>
</evidence>
<evidence type="ECO:0000313" key="2">
    <source>
        <dbReference type="Proteomes" id="UP000053558"/>
    </source>
</evidence>
<accession>A0A5M3M9X4</accession>
<dbReference type="OrthoDB" id="3261594at2759"/>
<comment type="caution">
    <text evidence="1">The sequence shown here is derived from an EMBL/GenBank/DDBJ whole genome shotgun (WGS) entry which is preliminary data.</text>
</comment>
<sequence length="440" mass="49781">LDLDELRENAKTDELKRDMDFILAIRNARVDDRFGLKGEPLNRIRNPPRERTPVDDPAVRLAIHLYDILCKSSDQAYHDVRGAIQTCFPDIKILSLHNVKQLIRDLTGLDEVKVDMCTDACVAFDGPYADLEHCPHCGISRYDPKKLARSNGKNKIPRKVTITYLVGPMIQARWRHRDSAWAMEYRNRRTQALSNELVRNHGLPDRYEDFITGTSYVNAVRKGLIRPEDTTLIGSTDGAQLYAQKDSDVWVLIWIFTDISPDTRYKKKSIMIGVVIPGPNHPKYLPSFLFRSFHHISALQKEGLRIWDGYANREFLSRVFLALLGADGPGLLAFSNLVGHNGLVGCRMHCPLEGRRFPGSSTYYPVLISPEGYTLDSLGDISPYDLSSGSSERYIEQLKRLMKARNKTHHATLRKQTGIVGPSMVLGLQPGAFFGIPECF</sequence>
<evidence type="ECO:0008006" key="3">
    <source>
        <dbReference type="Google" id="ProtNLM"/>
    </source>
</evidence>
<feature type="non-terminal residue" evidence="1">
    <location>
        <position position="1"/>
    </location>
</feature>
<dbReference type="RefSeq" id="XP_007774075.1">
    <property type="nucleotide sequence ID" value="XM_007775885.1"/>
</dbReference>
<keyword evidence="2" id="KW-1185">Reference proteome</keyword>
<organism evidence="1 2">
    <name type="scientific">Coniophora puteana (strain RWD-64-598)</name>
    <name type="common">Brown rot fungus</name>
    <dbReference type="NCBI Taxonomy" id="741705"/>
    <lineage>
        <taxon>Eukaryota</taxon>
        <taxon>Fungi</taxon>
        <taxon>Dikarya</taxon>
        <taxon>Basidiomycota</taxon>
        <taxon>Agaricomycotina</taxon>
        <taxon>Agaricomycetes</taxon>
        <taxon>Agaricomycetidae</taxon>
        <taxon>Boletales</taxon>
        <taxon>Coniophorineae</taxon>
        <taxon>Coniophoraceae</taxon>
        <taxon>Coniophora</taxon>
    </lineage>
</organism>
<feature type="non-terminal residue" evidence="1">
    <location>
        <position position="440"/>
    </location>
</feature>
<dbReference type="KEGG" id="cput:CONPUDRAFT_35022"/>
<dbReference type="Proteomes" id="UP000053558">
    <property type="component" value="Unassembled WGS sequence"/>
</dbReference>
<name>A0A5M3M9X4_CONPW</name>
<protein>
    <recommendedName>
        <fullName evidence="3">Transposase domain-containing protein</fullName>
    </recommendedName>
</protein>
<gene>
    <name evidence="1" type="ORF">CONPUDRAFT_35022</name>
</gene>